<feature type="non-terminal residue" evidence="2">
    <location>
        <position position="1"/>
    </location>
</feature>
<feature type="compositionally biased region" description="Basic and acidic residues" evidence="1">
    <location>
        <begin position="72"/>
        <end position="88"/>
    </location>
</feature>
<keyword evidence="3" id="KW-1185">Reference proteome</keyword>
<comment type="caution">
    <text evidence="2">The sequence shown here is derived from an EMBL/GenBank/DDBJ whole genome shotgun (WGS) entry which is preliminary data.</text>
</comment>
<dbReference type="EMBL" id="MU152744">
    <property type="protein sequence ID" value="KAF9440215.1"/>
    <property type="molecule type" value="Genomic_DNA"/>
</dbReference>
<protein>
    <submittedName>
        <fullName evidence="2">Uncharacterized protein</fullName>
    </submittedName>
</protein>
<sequence>DVLYGGNHEEPPKPQTPGDKIRSEANDAPSGGACGEAEEEHLDKAIDFFQEHKNGSASEQVKDKQTAGAVRHGFERITGKELPSHKKE</sequence>
<reference evidence="2" key="1">
    <citation type="submission" date="2020-11" db="EMBL/GenBank/DDBJ databases">
        <authorList>
            <consortium name="DOE Joint Genome Institute"/>
            <person name="Ahrendt S."/>
            <person name="Riley R."/>
            <person name="Andreopoulos W."/>
            <person name="Labutti K."/>
            <person name="Pangilinan J."/>
            <person name="Ruiz-Duenas F.J."/>
            <person name="Barrasa J.M."/>
            <person name="Sanchez-Garcia M."/>
            <person name="Camarero S."/>
            <person name="Miyauchi S."/>
            <person name="Serrano A."/>
            <person name="Linde D."/>
            <person name="Babiker R."/>
            <person name="Drula E."/>
            <person name="Ayuso-Fernandez I."/>
            <person name="Pacheco R."/>
            <person name="Padilla G."/>
            <person name="Ferreira P."/>
            <person name="Barriuso J."/>
            <person name="Kellner H."/>
            <person name="Castanera R."/>
            <person name="Alfaro M."/>
            <person name="Ramirez L."/>
            <person name="Pisabarro A.G."/>
            <person name="Kuo A."/>
            <person name="Tritt A."/>
            <person name="Lipzen A."/>
            <person name="He G."/>
            <person name="Yan M."/>
            <person name="Ng V."/>
            <person name="Cullen D."/>
            <person name="Martin F."/>
            <person name="Rosso M.-N."/>
            <person name="Henrissat B."/>
            <person name="Hibbett D."/>
            <person name="Martinez A.T."/>
            <person name="Grigoriev I.V."/>
        </authorList>
    </citation>
    <scope>NUCLEOTIDE SEQUENCE</scope>
    <source>
        <strain evidence="2">MF-IS2</strain>
    </source>
</reference>
<gene>
    <name evidence="2" type="ORF">P691DRAFT_803073</name>
</gene>
<evidence type="ECO:0000313" key="2">
    <source>
        <dbReference type="EMBL" id="KAF9440215.1"/>
    </source>
</evidence>
<evidence type="ECO:0000313" key="3">
    <source>
        <dbReference type="Proteomes" id="UP000807342"/>
    </source>
</evidence>
<feature type="region of interest" description="Disordered" evidence="1">
    <location>
        <begin position="1"/>
        <end position="36"/>
    </location>
</feature>
<proteinExistence type="predicted"/>
<feature type="region of interest" description="Disordered" evidence="1">
    <location>
        <begin position="53"/>
        <end position="88"/>
    </location>
</feature>
<organism evidence="2 3">
    <name type="scientific">Macrolepiota fuliginosa MF-IS2</name>
    <dbReference type="NCBI Taxonomy" id="1400762"/>
    <lineage>
        <taxon>Eukaryota</taxon>
        <taxon>Fungi</taxon>
        <taxon>Dikarya</taxon>
        <taxon>Basidiomycota</taxon>
        <taxon>Agaricomycotina</taxon>
        <taxon>Agaricomycetes</taxon>
        <taxon>Agaricomycetidae</taxon>
        <taxon>Agaricales</taxon>
        <taxon>Agaricineae</taxon>
        <taxon>Agaricaceae</taxon>
        <taxon>Macrolepiota</taxon>
    </lineage>
</organism>
<feature type="compositionally biased region" description="Basic and acidic residues" evidence="1">
    <location>
        <begin position="53"/>
        <end position="65"/>
    </location>
</feature>
<dbReference type="Proteomes" id="UP000807342">
    <property type="component" value="Unassembled WGS sequence"/>
</dbReference>
<accession>A0A9P6BW96</accession>
<name>A0A9P6BW96_9AGAR</name>
<dbReference type="AlphaFoldDB" id="A0A9P6BW96"/>
<dbReference type="OrthoDB" id="3050608at2759"/>
<evidence type="ECO:0000256" key="1">
    <source>
        <dbReference type="SAM" id="MobiDB-lite"/>
    </source>
</evidence>